<sequence length="93" mass="10704">MANPRIVVEFRPISCCNNLYKCVTKILVNRMKPFISQLISPLQSAFIRGRQIGDSIHMLRELVQGYHKEDGNPRTTLKIDLKKAYDTIEWGAL</sequence>
<protein>
    <recommendedName>
        <fullName evidence="1">Reverse transcriptase domain-containing protein</fullName>
    </recommendedName>
</protein>
<keyword evidence="3" id="KW-1185">Reference proteome</keyword>
<dbReference type="InterPro" id="IPR000477">
    <property type="entry name" value="RT_dom"/>
</dbReference>
<proteinExistence type="predicted"/>
<dbReference type="Pfam" id="PF00078">
    <property type="entry name" value="RVT_1"/>
    <property type="match status" value="1"/>
</dbReference>
<accession>A0AAV3QEQ9</accession>
<dbReference type="AlphaFoldDB" id="A0AAV3QEQ9"/>
<evidence type="ECO:0000259" key="1">
    <source>
        <dbReference type="Pfam" id="PF00078"/>
    </source>
</evidence>
<dbReference type="PANTHER" id="PTHR46890">
    <property type="entry name" value="NON-LTR RETROLELEMENT REVERSE TRANSCRIPTASE-LIKE PROTEIN-RELATED"/>
    <property type="match status" value="1"/>
</dbReference>
<reference evidence="2 3" key="1">
    <citation type="submission" date="2024-01" db="EMBL/GenBank/DDBJ databases">
        <title>The complete chloroplast genome sequence of Lithospermum erythrorhizon: insights into the phylogenetic relationship among Boraginaceae species and the maternal lineages of purple gromwells.</title>
        <authorList>
            <person name="Okada T."/>
            <person name="Watanabe K."/>
        </authorList>
    </citation>
    <scope>NUCLEOTIDE SEQUENCE [LARGE SCALE GENOMIC DNA]</scope>
</reference>
<gene>
    <name evidence="2" type="ORF">LIER_17453</name>
</gene>
<evidence type="ECO:0000313" key="2">
    <source>
        <dbReference type="EMBL" id="GAA0161043.1"/>
    </source>
</evidence>
<comment type="caution">
    <text evidence="2">The sequence shown here is derived from an EMBL/GenBank/DDBJ whole genome shotgun (WGS) entry which is preliminary data.</text>
</comment>
<dbReference type="EMBL" id="BAABME010004064">
    <property type="protein sequence ID" value="GAA0161043.1"/>
    <property type="molecule type" value="Genomic_DNA"/>
</dbReference>
<feature type="domain" description="Reverse transcriptase" evidence="1">
    <location>
        <begin position="9"/>
        <end position="90"/>
    </location>
</feature>
<dbReference type="InterPro" id="IPR052343">
    <property type="entry name" value="Retrotransposon-Effector_Assoc"/>
</dbReference>
<name>A0AAV3QEQ9_LITER</name>
<dbReference type="PANTHER" id="PTHR46890:SF48">
    <property type="entry name" value="RNA-DIRECTED DNA POLYMERASE"/>
    <property type="match status" value="1"/>
</dbReference>
<evidence type="ECO:0000313" key="3">
    <source>
        <dbReference type="Proteomes" id="UP001454036"/>
    </source>
</evidence>
<dbReference type="Proteomes" id="UP001454036">
    <property type="component" value="Unassembled WGS sequence"/>
</dbReference>
<organism evidence="2 3">
    <name type="scientific">Lithospermum erythrorhizon</name>
    <name type="common">Purple gromwell</name>
    <name type="synonym">Lithospermum officinale var. erythrorhizon</name>
    <dbReference type="NCBI Taxonomy" id="34254"/>
    <lineage>
        <taxon>Eukaryota</taxon>
        <taxon>Viridiplantae</taxon>
        <taxon>Streptophyta</taxon>
        <taxon>Embryophyta</taxon>
        <taxon>Tracheophyta</taxon>
        <taxon>Spermatophyta</taxon>
        <taxon>Magnoliopsida</taxon>
        <taxon>eudicotyledons</taxon>
        <taxon>Gunneridae</taxon>
        <taxon>Pentapetalae</taxon>
        <taxon>asterids</taxon>
        <taxon>lamiids</taxon>
        <taxon>Boraginales</taxon>
        <taxon>Boraginaceae</taxon>
        <taxon>Boraginoideae</taxon>
        <taxon>Lithospermeae</taxon>
        <taxon>Lithospermum</taxon>
    </lineage>
</organism>